<keyword evidence="6" id="KW-1185">Reference proteome</keyword>
<evidence type="ECO:0000313" key="5">
    <source>
        <dbReference type="EMBL" id="KAK0752240.1"/>
    </source>
</evidence>
<feature type="signal peptide" evidence="4">
    <location>
        <begin position="1"/>
        <end position="17"/>
    </location>
</feature>
<name>A0AA40F6U9_9PEZI</name>
<evidence type="ECO:0000256" key="1">
    <source>
        <dbReference type="ARBA" id="ARBA00009865"/>
    </source>
</evidence>
<dbReference type="InterPro" id="IPR023296">
    <property type="entry name" value="Glyco_hydro_beta-prop_sf"/>
</dbReference>
<keyword evidence="3" id="KW-0326">Glycosidase</keyword>
<dbReference type="GO" id="GO:0004553">
    <property type="term" value="F:hydrolase activity, hydrolyzing O-glycosyl compounds"/>
    <property type="evidence" value="ECO:0007669"/>
    <property type="project" value="InterPro"/>
</dbReference>
<dbReference type="Gene3D" id="2.115.10.20">
    <property type="entry name" value="Glycosyl hydrolase domain, family 43"/>
    <property type="match status" value="1"/>
</dbReference>
<dbReference type="AlphaFoldDB" id="A0AA40F6U9"/>
<dbReference type="EMBL" id="JAUKUD010000002">
    <property type="protein sequence ID" value="KAK0752240.1"/>
    <property type="molecule type" value="Genomic_DNA"/>
</dbReference>
<keyword evidence="2 5" id="KW-0378">Hydrolase</keyword>
<dbReference type="InterPro" id="IPR006710">
    <property type="entry name" value="Glyco_hydro_43"/>
</dbReference>
<organism evidence="5 6">
    <name type="scientific">Schizothecium vesticola</name>
    <dbReference type="NCBI Taxonomy" id="314040"/>
    <lineage>
        <taxon>Eukaryota</taxon>
        <taxon>Fungi</taxon>
        <taxon>Dikarya</taxon>
        <taxon>Ascomycota</taxon>
        <taxon>Pezizomycotina</taxon>
        <taxon>Sordariomycetes</taxon>
        <taxon>Sordariomycetidae</taxon>
        <taxon>Sordariales</taxon>
        <taxon>Schizotheciaceae</taxon>
        <taxon>Schizothecium</taxon>
    </lineage>
</organism>
<accession>A0AA40F6U9</accession>
<reference evidence="5" key="1">
    <citation type="submission" date="2023-06" db="EMBL/GenBank/DDBJ databases">
        <title>Genome-scale phylogeny and comparative genomics of the fungal order Sordariales.</title>
        <authorList>
            <consortium name="Lawrence Berkeley National Laboratory"/>
            <person name="Hensen N."/>
            <person name="Bonometti L."/>
            <person name="Westerberg I."/>
            <person name="Brannstrom I.O."/>
            <person name="Guillou S."/>
            <person name="Cros-Aarteil S."/>
            <person name="Calhoun S."/>
            <person name="Haridas S."/>
            <person name="Kuo A."/>
            <person name="Mondo S."/>
            <person name="Pangilinan J."/>
            <person name="Riley R."/>
            <person name="LaButti K."/>
            <person name="Andreopoulos B."/>
            <person name="Lipzen A."/>
            <person name="Chen C."/>
            <person name="Yanf M."/>
            <person name="Daum C."/>
            <person name="Ng V."/>
            <person name="Clum A."/>
            <person name="Steindorff A."/>
            <person name="Ohm R."/>
            <person name="Martin F."/>
            <person name="Silar P."/>
            <person name="Natvig D."/>
            <person name="Lalanne C."/>
            <person name="Gautier V."/>
            <person name="Ament-velasquez S.L."/>
            <person name="Kruys A."/>
            <person name="Hutchinson M.I."/>
            <person name="Powell A.J."/>
            <person name="Barry K."/>
            <person name="Miller A.N."/>
            <person name="Grigoriev I.V."/>
            <person name="Debuchy R."/>
            <person name="Gladieux P."/>
            <person name="Thoren M.H."/>
            <person name="Johannesson H."/>
        </authorList>
    </citation>
    <scope>NUCLEOTIDE SEQUENCE</scope>
    <source>
        <strain evidence="5">SMH3187-1</strain>
    </source>
</reference>
<comment type="similarity">
    <text evidence="1">Belongs to the glycosyl hydrolase 43 family.</text>
</comment>
<gene>
    <name evidence="5" type="ORF">B0T18DRAFT_426753</name>
</gene>
<evidence type="ECO:0000256" key="4">
    <source>
        <dbReference type="SAM" id="SignalP"/>
    </source>
</evidence>
<keyword evidence="4" id="KW-0732">Signal</keyword>
<dbReference type="SUPFAM" id="SSF75005">
    <property type="entry name" value="Arabinanase/levansucrase/invertase"/>
    <property type="match status" value="1"/>
</dbReference>
<feature type="chain" id="PRO_5041341080" evidence="4">
    <location>
        <begin position="18"/>
        <end position="245"/>
    </location>
</feature>
<protein>
    <submittedName>
        <fullName evidence="5">Glycosyl hydrolase</fullName>
    </submittedName>
</protein>
<evidence type="ECO:0000256" key="2">
    <source>
        <dbReference type="ARBA" id="ARBA00022801"/>
    </source>
</evidence>
<comment type="caution">
    <text evidence="5">The sequence shown here is derived from an EMBL/GenBank/DDBJ whole genome shotgun (WGS) entry which is preliminary data.</text>
</comment>
<dbReference type="GO" id="GO:0005975">
    <property type="term" value="P:carbohydrate metabolic process"/>
    <property type="evidence" value="ECO:0007669"/>
    <property type="project" value="InterPro"/>
</dbReference>
<dbReference type="Proteomes" id="UP001172155">
    <property type="component" value="Unassembled WGS sequence"/>
</dbReference>
<sequence length="245" mass="26252">MLPLLFLLLLLPPPATPTTPPPAPHLLLNIDFPDPTLLHDPLTHLWHAFATASGPLPLQAASAPSPLGPWTHHPSLALLASPAPWTTGLHSWAPSVHRLSTRANSYILYFSGQHANHTSLHCIGAAVSHTGPLGPYVPDAEPFECPLEHGGAIDPTSVVDGRTGERWVAWKVDGNAVGGGGYCGNSVAPVTGTPIEMVRVDGGRRKKGEVVRVWDREEGVDGPLVEAPEFWDTGTGEWVLFFREI</sequence>
<proteinExistence type="inferred from homology"/>
<dbReference type="Pfam" id="PF04616">
    <property type="entry name" value="Glyco_hydro_43"/>
    <property type="match status" value="1"/>
</dbReference>
<evidence type="ECO:0000313" key="6">
    <source>
        <dbReference type="Proteomes" id="UP001172155"/>
    </source>
</evidence>
<evidence type="ECO:0000256" key="3">
    <source>
        <dbReference type="ARBA" id="ARBA00023295"/>
    </source>
</evidence>